<name>A0A0F3RBD4_9RICK</name>
<comment type="caution">
    <text evidence="2">The sequence shown here is derived from an EMBL/GenBank/DDBJ whole genome shotgun (WGS) entry which is preliminary data.</text>
</comment>
<keyword evidence="3" id="KW-1185">Reference proteome</keyword>
<dbReference type="PATRIC" id="fig|1268837.3.peg.592"/>
<dbReference type="AlphaFoldDB" id="A0A0F3RBD4"/>
<dbReference type="InterPro" id="IPR038454">
    <property type="entry name" value="DnaA_N_sf"/>
</dbReference>
<proteinExistence type="predicted"/>
<sequence length="205" mass="23254">MQVRKKIAGRFSTNVAYEILTQVEFKTNYDNSFITALIPSHLDLSERQIEILSEQLEAVYGINGYYVTAVGDVKPEDVGDAERGREKKEIAIGVNKEMKYPKTAVSAIISNSKDIGILESSKELNTIEENTAWNQIRNGLIEELGEAIDAVWFSKTEAKECRETKTLTLTVPTRFMADWVKNNYSHVIRRISEGCGVKWVVYGYY</sequence>
<evidence type="ECO:0000313" key="2">
    <source>
        <dbReference type="EMBL" id="KJW03735.1"/>
    </source>
</evidence>
<gene>
    <name evidence="2" type="ORF">RAT170B_1677</name>
</gene>
<evidence type="ECO:0000313" key="3">
    <source>
        <dbReference type="Proteomes" id="UP000033736"/>
    </source>
</evidence>
<protein>
    <submittedName>
        <fullName evidence="2">DnaA N-terminal domain protein</fullName>
    </submittedName>
</protein>
<accession>A0A0F3RBD4</accession>
<dbReference type="Proteomes" id="UP000033736">
    <property type="component" value="Unassembled WGS sequence"/>
</dbReference>
<reference evidence="2 3" key="1">
    <citation type="submission" date="2015-01" db="EMBL/GenBank/DDBJ databases">
        <title>Genome Sequencing of Rickettsiales /home/snadendla/prok_pipe/test/illegal_ec_num.txt.</title>
        <authorList>
            <person name="Daugherty S.C."/>
            <person name="Su Q."/>
            <person name="Abolude K."/>
            <person name="Beier-Sexton M."/>
            <person name="Carlyon J.A."/>
            <person name="Carter R."/>
            <person name="Day N.P."/>
            <person name="Dumler S.J."/>
            <person name="Dyachenko V."/>
            <person name="Godinez A."/>
            <person name="Kurtti T.J."/>
            <person name="Lichay M."/>
            <person name="Mullins K.E."/>
            <person name="Ott S."/>
            <person name="Pappas-Brown V."/>
            <person name="Paris D.H."/>
            <person name="Patel P."/>
            <person name="Richards A.L."/>
            <person name="Sadzewicz L."/>
            <person name="Sears K."/>
            <person name="Seidman D."/>
            <person name="Sengamalay N."/>
            <person name="Stenos J."/>
            <person name="Tallon L.J."/>
            <person name="Vincent G."/>
            <person name="Fraser C.M."/>
            <person name="Munderloh U."/>
            <person name="Dunning-Hotopp J.C."/>
        </authorList>
    </citation>
    <scope>NUCLEOTIDE SEQUENCE [LARGE SCALE GENOMIC DNA]</scope>
    <source>
        <strain evidence="2 3">T170-B</strain>
    </source>
</reference>
<dbReference type="InterPro" id="IPR024633">
    <property type="entry name" value="DnaA_N_dom"/>
</dbReference>
<dbReference type="Gene3D" id="3.30.300.180">
    <property type="match status" value="1"/>
</dbReference>
<evidence type="ECO:0000259" key="1">
    <source>
        <dbReference type="Pfam" id="PF11638"/>
    </source>
</evidence>
<organism evidence="2 3">
    <name type="scientific">Rickettsia argasii T170-B</name>
    <dbReference type="NCBI Taxonomy" id="1268837"/>
    <lineage>
        <taxon>Bacteria</taxon>
        <taxon>Pseudomonadati</taxon>
        <taxon>Pseudomonadota</taxon>
        <taxon>Alphaproteobacteria</taxon>
        <taxon>Rickettsiales</taxon>
        <taxon>Rickettsiaceae</taxon>
        <taxon>Rickettsieae</taxon>
        <taxon>Rickettsia</taxon>
        <taxon>spotted fever group</taxon>
    </lineage>
</organism>
<dbReference type="Pfam" id="PF11638">
    <property type="entry name" value="DnaA_N"/>
    <property type="match status" value="1"/>
</dbReference>
<feature type="domain" description="DnaA N-terminal" evidence="1">
    <location>
        <begin position="130"/>
        <end position="190"/>
    </location>
</feature>
<dbReference type="EMBL" id="LAOQ01000015">
    <property type="protein sequence ID" value="KJW03735.1"/>
    <property type="molecule type" value="Genomic_DNA"/>
</dbReference>